<proteinExistence type="predicted"/>
<evidence type="ECO:0000313" key="2">
    <source>
        <dbReference type="EMBL" id="KAI5067868.1"/>
    </source>
</evidence>
<dbReference type="OrthoDB" id="10460697at2759"/>
<sequence length="239" mass="26905">MNSHMQRVNACRHMLQLRVGGAVLQSTKFLIEVRHIEVDFDCHATSEDVELHATTRKAGTSHARGKGNKLGKKRGKVQKPLVKKGRPSDLREEYDFGDEHASVGEEEECKDELLEIEGPVFHESDDETDLSIVCIPKWKSGDNLRVEPDGTFKKLPSFVDIAGPDLGQIPRELTEIQLFLALSPLDLVDMIVHAINRYALENRERALCKHGSTRKWSDLDRHGFLPFLGVSFGSFAVYT</sequence>
<dbReference type="AlphaFoldDB" id="A0A9D4ZA31"/>
<feature type="compositionally biased region" description="Basic and acidic residues" evidence="1">
    <location>
        <begin position="86"/>
        <end position="95"/>
    </location>
</feature>
<comment type="caution">
    <text evidence="2">The sequence shown here is derived from an EMBL/GenBank/DDBJ whole genome shotgun (WGS) entry which is preliminary data.</text>
</comment>
<feature type="compositionally biased region" description="Basic residues" evidence="1">
    <location>
        <begin position="63"/>
        <end position="85"/>
    </location>
</feature>
<feature type="region of interest" description="Disordered" evidence="1">
    <location>
        <begin position="54"/>
        <end position="95"/>
    </location>
</feature>
<gene>
    <name evidence="2" type="ORF">GOP47_0016213</name>
</gene>
<protein>
    <submittedName>
        <fullName evidence="2">Uncharacterized protein</fullName>
    </submittedName>
</protein>
<name>A0A9D4ZA31_ADICA</name>
<reference evidence="2" key="1">
    <citation type="submission" date="2021-01" db="EMBL/GenBank/DDBJ databases">
        <title>Adiantum capillus-veneris genome.</title>
        <authorList>
            <person name="Fang Y."/>
            <person name="Liao Q."/>
        </authorList>
    </citation>
    <scope>NUCLEOTIDE SEQUENCE</scope>
    <source>
        <strain evidence="2">H3</strain>
        <tissue evidence="2">Leaf</tissue>
    </source>
</reference>
<dbReference type="EMBL" id="JABFUD020000016">
    <property type="protein sequence ID" value="KAI5067868.1"/>
    <property type="molecule type" value="Genomic_DNA"/>
</dbReference>
<keyword evidence="3" id="KW-1185">Reference proteome</keyword>
<organism evidence="2 3">
    <name type="scientific">Adiantum capillus-veneris</name>
    <name type="common">Maidenhair fern</name>
    <dbReference type="NCBI Taxonomy" id="13818"/>
    <lineage>
        <taxon>Eukaryota</taxon>
        <taxon>Viridiplantae</taxon>
        <taxon>Streptophyta</taxon>
        <taxon>Embryophyta</taxon>
        <taxon>Tracheophyta</taxon>
        <taxon>Polypodiopsida</taxon>
        <taxon>Polypodiidae</taxon>
        <taxon>Polypodiales</taxon>
        <taxon>Pteridineae</taxon>
        <taxon>Pteridaceae</taxon>
        <taxon>Vittarioideae</taxon>
        <taxon>Adiantum</taxon>
    </lineage>
</organism>
<dbReference type="Proteomes" id="UP000886520">
    <property type="component" value="Chromosome 16"/>
</dbReference>
<evidence type="ECO:0000256" key="1">
    <source>
        <dbReference type="SAM" id="MobiDB-lite"/>
    </source>
</evidence>
<evidence type="ECO:0000313" key="3">
    <source>
        <dbReference type="Proteomes" id="UP000886520"/>
    </source>
</evidence>
<accession>A0A9D4ZA31</accession>